<feature type="region of interest" description="Disordered" evidence="1">
    <location>
        <begin position="163"/>
        <end position="184"/>
    </location>
</feature>
<dbReference type="InterPro" id="IPR047216">
    <property type="entry name" value="Endonuclease_DUF559_bact"/>
</dbReference>
<dbReference type="PANTHER" id="PTHR38590">
    <property type="entry name" value="BLL0828 PROTEIN"/>
    <property type="match status" value="1"/>
</dbReference>
<keyword evidence="3" id="KW-0378">Hydrolase</keyword>
<dbReference type="Pfam" id="PF04480">
    <property type="entry name" value="DUF559"/>
    <property type="match status" value="1"/>
</dbReference>
<dbReference type="PANTHER" id="PTHR38590:SF1">
    <property type="entry name" value="BLL0828 PROTEIN"/>
    <property type="match status" value="1"/>
</dbReference>
<feature type="domain" description="DUF559" evidence="2">
    <location>
        <begin position="55"/>
        <end position="156"/>
    </location>
</feature>
<keyword evidence="3" id="KW-0255">Endonuclease</keyword>
<evidence type="ECO:0000259" key="2">
    <source>
        <dbReference type="Pfam" id="PF04480"/>
    </source>
</evidence>
<gene>
    <name evidence="3" type="ORF">KME07_15265</name>
</gene>
<proteinExistence type="predicted"/>
<reference evidence="3" key="2">
    <citation type="journal article" date="2022" name="Microbiol. Resour. Announc.">
        <title>Metagenome Sequencing to Explore Phylogenomics of Terrestrial Cyanobacteria.</title>
        <authorList>
            <person name="Ward R.D."/>
            <person name="Stajich J.E."/>
            <person name="Johansen J.R."/>
            <person name="Huntemann M."/>
            <person name="Clum A."/>
            <person name="Foster B."/>
            <person name="Foster B."/>
            <person name="Roux S."/>
            <person name="Palaniappan K."/>
            <person name="Varghese N."/>
            <person name="Mukherjee S."/>
            <person name="Reddy T.B.K."/>
            <person name="Daum C."/>
            <person name="Copeland A."/>
            <person name="Chen I.A."/>
            <person name="Ivanova N.N."/>
            <person name="Kyrpides N.C."/>
            <person name="Shapiro N."/>
            <person name="Eloe-Fadrosh E.A."/>
            <person name="Pietrasiak N."/>
        </authorList>
    </citation>
    <scope>NUCLEOTIDE SEQUENCE</scope>
    <source>
        <strain evidence="3">GSE-TBD4-15B</strain>
    </source>
</reference>
<protein>
    <submittedName>
        <fullName evidence="3">Endonuclease domain-containing protein</fullName>
    </submittedName>
</protein>
<sequence>MLSVESAALSWWLSCDRPELYSRPVPKLRITNVAQDLSQLNSSAFHLPYDSALVEPAKALRQRPTAAESKLWHEFLNRFPYRVLRQRPIHHFIVDFYCARLKLVIEVDGAVHFTADAEAHDAERTQILAGYGLRVIRFTNQQVMEDFEAVCRRIEGEIPLAPLKRGNRRREEENGSRREDKGEK</sequence>
<dbReference type="Proteomes" id="UP000707356">
    <property type="component" value="Unassembled WGS sequence"/>
</dbReference>
<evidence type="ECO:0000313" key="4">
    <source>
        <dbReference type="Proteomes" id="UP000707356"/>
    </source>
</evidence>
<comment type="caution">
    <text evidence="3">The sequence shown here is derived from an EMBL/GenBank/DDBJ whole genome shotgun (WGS) entry which is preliminary data.</text>
</comment>
<dbReference type="SUPFAM" id="SSF52980">
    <property type="entry name" value="Restriction endonuclease-like"/>
    <property type="match status" value="1"/>
</dbReference>
<dbReference type="CDD" id="cd01038">
    <property type="entry name" value="Endonuclease_DUF559"/>
    <property type="match status" value="1"/>
</dbReference>
<dbReference type="Gene3D" id="3.40.960.10">
    <property type="entry name" value="VSR Endonuclease"/>
    <property type="match status" value="1"/>
</dbReference>
<organism evidence="3 4">
    <name type="scientific">Pegethrix bostrychoides GSE-TBD4-15B</name>
    <dbReference type="NCBI Taxonomy" id="2839662"/>
    <lineage>
        <taxon>Bacteria</taxon>
        <taxon>Bacillati</taxon>
        <taxon>Cyanobacteriota</taxon>
        <taxon>Cyanophyceae</taxon>
        <taxon>Oculatellales</taxon>
        <taxon>Oculatellaceae</taxon>
        <taxon>Pegethrix</taxon>
    </lineage>
</organism>
<reference evidence="3" key="1">
    <citation type="submission" date="2021-05" db="EMBL/GenBank/DDBJ databases">
        <authorList>
            <person name="Pietrasiak N."/>
            <person name="Ward R."/>
            <person name="Stajich J.E."/>
            <person name="Kurbessoian T."/>
        </authorList>
    </citation>
    <scope>NUCLEOTIDE SEQUENCE</scope>
    <source>
        <strain evidence="3">GSE-TBD4-15B</strain>
    </source>
</reference>
<dbReference type="InterPro" id="IPR011335">
    <property type="entry name" value="Restrct_endonuc-II-like"/>
</dbReference>
<keyword evidence="3" id="KW-0540">Nuclease</keyword>
<accession>A0A951PC07</accession>
<dbReference type="AlphaFoldDB" id="A0A951PC07"/>
<evidence type="ECO:0000256" key="1">
    <source>
        <dbReference type="SAM" id="MobiDB-lite"/>
    </source>
</evidence>
<name>A0A951PC07_9CYAN</name>
<feature type="compositionally biased region" description="Basic and acidic residues" evidence="1">
    <location>
        <begin position="169"/>
        <end position="184"/>
    </location>
</feature>
<dbReference type="EMBL" id="JAHHHV010000070">
    <property type="protein sequence ID" value="MBW4466781.1"/>
    <property type="molecule type" value="Genomic_DNA"/>
</dbReference>
<evidence type="ECO:0000313" key="3">
    <source>
        <dbReference type="EMBL" id="MBW4466781.1"/>
    </source>
</evidence>
<dbReference type="InterPro" id="IPR007569">
    <property type="entry name" value="DUF559"/>
</dbReference>
<dbReference type="GO" id="GO:0004519">
    <property type="term" value="F:endonuclease activity"/>
    <property type="evidence" value="ECO:0007669"/>
    <property type="project" value="UniProtKB-KW"/>
</dbReference>